<reference evidence="2 3" key="2">
    <citation type="journal article" date="2021" name="Mar. Drugs">
        <title>A New Micromonospora Strain with Antibiotic Activity Isolated from the Microbiome of a Mid-Atlantic Deep-Sea Sponge.</title>
        <authorList>
            <person name="Back C.R."/>
            <person name="Stennett H.L."/>
            <person name="Williams S.E."/>
            <person name="Wang L."/>
            <person name="Ojeda Gomez J."/>
            <person name="Abdulle O.M."/>
            <person name="Duffy T."/>
            <person name="Neal C."/>
            <person name="Mantell J."/>
            <person name="Jepson M.A."/>
            <person name="Hendry K.R."/>
            <person name="Powell D."/>
            <person name="Stach J.E.M."/>
            <person name="Essex-Lopresti A.E."/>
            <person name="Willis C.L."/>
            <person name="Curnow P."/>
            <person name="Race P.R."/>
        </authorList>
    </citation>
    <scope>NUCLEOTIDE SEQUENCE [LARGE SCALE GENOMIC DNA]</scope>
    <source>
        <strain evidence="2 3">28ISP2-46</strain>
    </source>
</reference>
<dbReference type="Pfam" id="PF19502">
    <property type="entry name" value="DUF6036"/>
    <property type="match status" value="1"/>
</dbReference>
<proteinExistence type="predicted"/>
<gene>
    <name evidence="2" type="ORF">H1D33_29450</name>
</gene>
<evidence type="ECO:0000313" key="2">
    <source>
        <dbReference type="EMBL" id="QLQ37294.1"/>
    </source>
</evidence>
<protein>
    <submittedName>
        <fullName evidence="2">DUF6036 family nucleotidyltransferase</fullName>
    </submittedName>
</protein>
<organism evidence="2 3">
    <name type="scientific">Micromonospora robiginosa</name>
    <dbReference type="NCBI Taxonomy" id="2749844"/>
    <lineage>
        <taxon>Bacteria</taxon>
        <taxon>Bacillati</taxon>
        <taxon>Actinomycetota</taxon>
        <taxon>Actinomycetes</taxon>
        <taxon>Micromonosporales</taxon>
        <taxon>Micromonosporaceae</taxon>
        <taxon>Micromonospora</taxon>
    </lineage>
</organism>
<evidence type="ECO:0000313" key="3">
    <source>
        <dbReference type="Proteomes" id="UP000510844"/>
    </source>
</evidence>
<evidence type="ECO:0000259" key="1">
    <source>
        <dbReference type="Pfam" id="PF19502"/>
    </source>
</evidence>
<dbReference type="RefSeq" id="WP_181569783.1">
    <property type="nucleotide sequence ID" value="NZ_CP059322.2"/>
</dbReference>
<reference evidence="3" key="1">
    <citation type="submission" date="2020-07" db="EMBL/GenBank/DDBJ databases">
        <title>A new Micromonospora strain with potent antibiotic activity isolated from the microbiome of a mid-Atlantic deep-sea sponge.</title>
        <authorList>
            <person name="Back C.R."/>
            <person name="Stennett H.L."/>
            <person name="Williams S.E."/>
            <person name="Wang L."/>
            <person name="Ojeda Gomez J."/>
            <person name="Abdulle O.M."/>
            <person name="Duffy T."/>
            <person name="Hendry K.R."/>
            <person name="Powell D."/>
            <person name="Stach J.E."/>
            <person name="Essex-Lopresti A.E."/>
            <person name="Willis C.L."/>
            <person name="Curnow P."/>
            <person name="Race P.R."/>
        </authorList>
    </citation>
    <scope>NUCLEOTIDE SEQUENCE [LARGE SCALE GENOMIC DNA]</scope>
    <source>
        <strain evidence="3">28ISP2-46</strain>
    </source>
</reference>
<accession>A0A7L6B5V2</accession>
<feature type="domain" description="DUF6036" evidence="1">
    <location>
        <begin position="32"/>
        <end position="134"/>
    </location>
</feature>
<dbReference type="InterPro" id="IPR043519">
    <property type="entry name" value="NT_sf"/>
</dbReference>
<dbReference type="AlphaFoldDB" id="A0A7L6B5V2"/>
<dbReference type="KEGG" id="mfeu:H1D33_29450"/>
<dbReference type="EMBL" id="CP059322">
    <property type="protein sequence ID" value="QLQ37294.1"/>
    <property type="molecule type" value="Genomic_DNA"/>
</dbReference>
<name>A0A7L6B5V2_9ACTN</name>
<sequence length="176" mass="19169">MSIDDPLLDRTAIEGAFRRLGDRLARRGVVADLYIFGGAAMALAYDARRATRDIDAVFQPHGIVLDEARAVADELGMPHWWLNEQASAYVAPGGDAAAPRVFDHPGLRVSAASPEHLLAMKVLAARRRDAEDIRFLVDHLGLTSAEQVLGLCAEIFPDEEVPGRARLVLDDVFGVE</sequence>
<dbReference type="Proteomes" id="UP000510844">
    <property type="component" value="Chromosome"/>
</dbReference>
<keyword evidence="3" id="KW-1185">Reference proteome</keyword>
<dbReference type="SUPFAM" id="SSF81301">
    <property type="entry name" value="Nucleotidyltransferase"/>
    <property type="match status" value="1"/>
</dbReference>
<dbReference type="InterPro" id="IPR045792">
    <property type="entry name" value="DUF6036"/>
</dbReference>